<evidence type="ECO:0000256" key="1">
    <source>
        <dbReference type="ARBA" id="ARBA00001968"/>
    </source>
</evidence>
<keyword evidence="5" id="KW-0234">DNA repair</keyword>
<organism evidence="10 11">
    <name type="scientific">Marinobacterium rhizophilum</name>
    <dbReference type="NCBI Taxonomy" id="420402"/>
    <lineage>
        <taxon>Bacteria</taxon>
        <taxon>Pseudomonadati</taxon>
        <taxon>Pseudomonadota</taxon>
        <taxon>Gammaproteobacteria</taxon>
        <taxon>Oceanospirillales</taxon>
        <taxon>Oceanospirillaceae</taxon>
        <taxon>Marinobacterium</taxon>
    </lineage>
</organism>
<feature type="signal peptide" evidence="7">
    <location>
        <begin position="1"/>
        <end position="22"/>
    </location>
</feature>
<evidence type="ECO:0000256" key="7">
    <source>
        <dbReference type="SAM" id="SignalP"/>
    </source>
</evidence>
<dbReference type="InterPro" id="IPR012310">
    <property type="entry name" value="DNA_ligase_ATP-dep_cent"/>
</dbReference>
<gene>
    <name evidence="10" type="ORF">KDW95_11650</name>
</gene>
<evidence type="ECO:0000259" key="8">
    <source>
        <dbReference type="Pfam" id="PF01068"/>
    </source>
</evidence>
<keyword evidence="2 10" id="KW-0436">Ligase</keyword>
<comment type="cofactor">
    <cofactor evidence="1">
        <name>a divalent metal cation</name>
        <dbReference type="ChEBI" id="CHEBI:60240"/>
    </cofactor>
</comment>
<dbReference type="GO" id="GO:0003910">
    <property type="term" value="F:DNA ligase (ATP) activity"/>
    <property type="evidence" value="ECO:0007669"/>
    <property type="project" value="UniProtKB-EC"/>
</dbReference>
<dbReference type="Gene3D" id="3.30.1490.70">
    <property type="match status" value="1"/>
</dbReference>
<accession>A0ABY5HS55</accession>
<dbReference type="SUPFAM" id="SSF50249">
    <property type="entry name" value="Nucleic acid-binding proteins"/>
    <property type="match status" value="1"/>
</dbReference>
<evidence type="ECO:0000313" key="10">
    <source>
        <dbReference type="EMBL" id="UTW14388.1"/>
    </source>
</evidence>
<keyword evidence="7" id="KW-0732">Signal</keyword>
<evidence type="ECO:0000256" key="5">
    <source>
        <dbReference type="ARBA" id="ARBA00023204"/>
    </source>
</evidence>
<evidence type="ECO:0000256" key="3">
    <source>
        <dbReference type="ARBA" id="ARBA00022705"/>
    </source>
</evidence>
<dbReference type="EMBL" id="CP073347">
    <property type="protein sequence ID" value="UTW14388.1"/>
    <property type="molecule type" value="Genomic_DNA"/>
</dbReference>
<dbReference type="SUPFAM" id="SSF56091">
    <property type="entry name" value="DNA ligase/mRNA capping enzyme, catalytic domain"/>
    <property type="match status" value="1"/>
</dbReference>
<comment type="catalytic activity">
    <reaction evidence="6">
        <text>ATP + (deoxyribonucleotide)n-3'-hydroxyl + 5'-phospho-(deoxyribonucleotide)m = (deoxyribonucleotide)n+m + AMP + diphosphate.</text>
        <dbReference type="EC" id="6.5.1.1"/>
    </reaction>
</comment>
<dbReference type="CDD" id="cd08041">
    <property type="entry name" value="OBF_kDNA_ligase_like"/>
    <property type="match status" value="1"/>
</dbReference>
<evidence type="ECO:0000256" key="6">
    <source>
        <dbReference type="ARBA" id="ARBA00034003"/>
    </source>
</evidence>
<feature type="domain" description="DNA ligase OB-like" evidence="9">
    <location>
        <begin position="216"/>
        <end position="281"/>
    </location>
</feature>
<name>A0ABY5HS55_9GAMM</name>
<dbReference type="CDD" id="cd07896">
    <property type="entry name" value="Adenylation_kDNA_ligase_like"/>
    <property type="match status" value="1"/>
</dbReference>
<sequence>MPPSDSLLLASSIALLPVMVSAAPAPLMLANDALTDTDLASLDLTRYSVSEKLDGVRAYWNGQQLLSRSGYPISTPGWFTRGWPAIPMDGELWIDRGRFADVSAISRSYTPDDTLWRQVHYRVFDLPAHPATFEQRQRVLQQQLEQIDLPWVGIVEQTQLKDRAQLEAYLARVSALGGEGVILQRRNALYRIGRSNDQLKYKRYQDAEATVTGYLPGSGKYEGMLGALQVENDAGQRFRLGSGLSDAQRRDPPPLGSRVTYRYNGLTANQLPRFARFLRIRHD</sequence>
<dbReference type="Gene3D" id="3.30.470.30">
    <property type="entry name" value="DNA ligase/mRNA capping enzyme"/>
    <property type="match status" value="1"/>
</dbReference>
<dbReference type="InterPro" id="IPR029319">
    <property type="entry name" value="DNA_ligase_OB"/>
</dbReference>
<proteinExistence type="predicted"/>
<dbReference type="InterPro" id="IPR012340">
    <property type="entry name" value="NA-bd_OB-fold"/>
</dbReference>
<feature type="domain" description="ATP-dependent DNA ligase family profile" evidence="8">
    <location>
        <begin position="47"/>
        <end position="202"/>
    </location>
</feature>
<dbReference type="NCBIfam" id="NF006592">
    <property type="entry name" value="PRK09125.1"/>
    <property type="match status" value="1"/>
</dbReference>
<evidence type="ECO:0000259" key="9">
    <source>
        <dbReference type="Pfam" id="PF14743"/>
    </source>
</evidence>
<evidence type="ECO:0000313" key="11">
    <source>
        <dbReference type="Proteomes" id="UP001058461"/>
    </source>
</evidence>
<dbReference type="PANTHER" id="PTHR47810">
    <property type="entry name" value="DNA LIGASE"/>
    <property type="match status" value="1"/>
</dbReference>
<feature type="chain" id="PRO_5046682655" evidence="7">
    <location>
        <begin position="23"/>
        <end position="283"/>
    </location>
</feature>
<protein>
    <submittedName>
        <fullName evidence="10">DNA ligase</fullName>
        <ecNumber evidence="10">6.5.1.1</ecNumber>
    </submittedName>
</protein>
<dbReference type="Pfam" id="PF14743">
    <property type="entry name" value="DNA_ligase_OB_2"/>
    <property type="match status" value="1"/>
</dbReference>
<dbReference type="InterPro" id="IPR050326">
    <property type="entry name" value="NAD_dep_DNA_ligaseB"/>
</dbReference>
<dbReference type="Gene3D" id="2.40.50.140">
    <property type="entry name" value="Nucleic acid-binding proteins"/>
    <property type="match status" value="1"/>
</dbReference>
<keyword evidence="3" id="KW-0235">DNA replication</keyword>
<evidence type="ECO:0000256" key="2">
    <source>
        <dbReference type="ARBA" id="ARBA00022598"/>
    </source>
</evidence>
<dbReference type="Pfam" id="PF01068">
    <property type="entry name" value="DNA_ligase_A_M"/>
    <property type="match status" value="1"/>
</dbReference>
<evidence type="ECO:0000256" key="4">
    <source>
        <dbReference type="ARBA" id="ARBA00022763"/>
    </source>
</evidence>
<dbReference type="Proteomes" id="UP001058461">
    <property type="component" value="Chromosome"/>
</dbReference>
<keyword evidence="11" id="KW-1185">Reference proteome</keyword>
<dbReference type="PANTHER" id="PTHR47810:SF1">
    <property type="entry name" value="DNA LIGASE B"/>
    <property type="match status" value="1"/>
</dbReference>
<dbReference type="EC" id="6.5.1.1" evidence="10"/>
<keyword evidence="4" id="KW-0227">DNA damage</keyword>
<reference evidence="10" key="1">
    <citation type="submission" date="2021-04" db="EMBL/GenBank/DDBJ databases">
        <title>Oceanospirillales bacteria with DddD are important DMSP degraders in coastal seawater.</title>
        <authorList>
            <person name="Liu J."/>
        </authorList>
    </citation>
    <scope>NUCLEOTIDE SEQUENCE</scope>
    <source>
        <strain evidence="10">D13-1</strain>
    </source>
</reference>